<keyword evidence="2" id="KW-0245">EGF-like domain</keyword>
<evidence type="ECO:0000259" key="12">
    <source>
        <dbReference type="Pfam" id="PF25011"/>
    </source>
</evidence>
<evidence type="ECO:0000259" key="11">
    <source>
        <dbReference type="Pfam" id="PF02225"/>
    </source>
</evidence>
<feature type="domain" description="PA" evidence="11">
    <location>
        <begin position="137"/>
        <end position="200"/>
    </location>
</feature>
<comment type="subcellular location">
    <subcellularLocation>
        <location evidence="1">Endomembrane system</location>
    </subcellularLocation>
</comment>
<sequence>MGMITCMAASLKKLVTLFLVITFIVKSCVFGNFVVEKSNIRVLSPVSLRSKHDSAIGNFGIPDYGGYLVGSVLYPDKGFFGCQAFEGDKPFRSKGSRPTVLLLDRGDHSFVENSIHGCSFDFGSTLSVIHLFIDLLIECYFALKAWNAQQAGAAAVLVADNIDEPLLTMDSPEMSTDADGYVEKIGIPSVFIEKSFGESLKEALKNKEDVVIKLDWRESVPHPDQRVEYELWTNSNDECGARCDEQMDFVKNFRGHAQILERGGYTLFTPHYITWYCPQAFILSSQCKSQCINHGRYCAPDPEQDFGAGYEGKDVVFENLRQLCVHRVANESGRSWVWWDYVTDFHFRCSLKNKRYSKECAEDVLKSLDLPVEKIKKCMGDPEADVENEVLRTEQELQVGRGSRGDVSILPTLVINNVQYRGKLERTAVLKAICSGFKENSDPPVCLTSELETNECLERNGGCWQDKESNTTACKDLESVQDTFRGRVCECPVVNGVQYEGDGYLSCRAIGPGRCEVNNGGCWSETRHGLSFSACSVQAPSYLVANAHKGLGGMVTHAKVLIFYQIHYYIDECKAHAACQCDGCSCKNKWGGYECKCKGNLIYIKEQDVCIERSGSKFGWFLTLAILGVVTGAGIAGYIFYKYRLRSYMDSEIMAIMSQYMPLDTNQDNEASTGARPLQHGTAVYKNLSKQSCKE</sequence>
<feature type="transmembrane region" description="Helical" evidence="10">
    <location>
        <begin position="618"/>
        <end position="641"/>
    </location>
</feature>
<name>A0A5N5NCK2_9ROSI</name>
<keyword evidence="5" id="KW-0677">Repeat</keyword>
<evidence type="ECO:0000256" key="5">
    <source>
        <dbReference type="ARBA" id="ARBA00022737"/>
    </source>
</evidence>
<evidence type="ECO:0000313" key="14">
    <source>
        <dbReference type="Proteomes" id="UP000326939"/>
    </source>
</evidence>
<dbReference type="CDD" id="cd00054">
    <property type="entry name" value="EGF_CA"/>
    <property type="match status" value="1"/>
</dbReference>
<dbReference type="Pfam" id="PF25011">
    <property type="entry name" value="VSR_TRX"/>
    <property type="match status" value="1"/>
</dbReference>
<evidence type="ECO:0000256" key="10">
    <source>
        <dbReference type="SAM" id="Phobius"/>
    </source>
</evidence>
<organism evidence="13 14">
    <name type="scientific">Salix brachista</name>
    <dbReference type="NCBI Taxonomy" id="2182728"/>
    <lineage>
        <taxon>Eukaryota</taxon>
        <taxon>Viridiplantae</taxon>
        <taxon>Streptophyta</taxon>
        <taxon>Embryophyta</taxon>
        <taxon>Tracheophyta</taxon>
        <taxon>Spermatophyta</taxon>
        <taxon>Magnoliopsida</taxon>
        <taxon>eudicotyledons</taxon>
        <taxon>Gunneridae</taxon>
        <taxon>Pentapetalae</taxon>
        <taxon>rosids</taxon>
        <taxon>fabids</taxon>
        <taxon>Malpighiales</taxon>
        <taxon>Salicaceae</taxon>
        <taxon>Saliceae</taxon>
        <taxon>Salix</taxon>
    </lineage>
</organism>
<dbReference type="Pfam" id="PF02225">
    <property type="entry name" value="PA"/>
    <property type="match status" value="1"/>
</dbReference>
<dbReference type="InterPro" id="IPR056858">
    <property type="entry name" value="VSR_TRX"/>
</dbReference>
<dbReference type="InterPro" id="IPR003137">
    <property type="entry name" value="PA_domain"/>
</dbReference>
<dbReference type="InterPro" id="IPR046450">
    <property type="entry name" value="PA_dom_sf"/>
</dbReference>
<keyword evidence="14" id="KW-1185">Reference proteome</keyword>
<evidence type="ECO:0000256" key="8">
    <source>
        <dbReference type="ARBA" id="ARBA00023136"/>
    </source>
</evidence>
<evidence type="ECO:0000256" key="2">
    <source>
        <dbReference type="ARBA" id="ARBA00022536"/>
    </source>
</evidence>
<feature type="domain" description="Vacuolar sorting receptor thioredoxin-like" evidence="12">
    <location>
        <begin position="227"/>
        <end position="434"/>
    </location>
</feature>
<evidence type="ECO:0000256" key="1">
    <source>
        <dbReference type="ARBA" id="ARBA00004308"/>
    </source>
</evidence>
<keyword evidence="9" id="KW-0325">Glycoprotein</keyword>
<dbReference type="PANTHER" id="PTHR22702">
    <property type="entry name" value="PROTEASE-ASSOCIATED DOMAIN-CONTAINING PROTEIN"/>
    <property type="match status" value="1"/>
</dbReference>
<keyword evidence="8 10" id="KW-0472">Membrane</keyword>
<dbReference type="Gene3D" id="3.50.30.30">
    <property type="match status" value="1"/>
</dbReference>
<keyword evidence="3 10" id="KW-0812">Transmembrane</keyword>
<proteinExistence type="predicted"/>
<accession>A0A5N5NCK2</accession>
<dbReference type="GO" id="GO:0012505">
    <property type="term" value="C:endomembrane system"/>
    <property type="evidence" value="ECO:0007669"/>
    <property type="project" value="UniProtKB-SubCell"/>
</dbReference>
<gene>
    <name evidence="13" type="ORF">DKX38_004771</name>
</gene>
<dbReference type="SUPFAM" id="SSF52025">
    <property type="entry name" value="PA domain"/>
    <property type="match status" value="1"/>
</dbReference>
<keyword evidence="6" id="KW-0106">Calcium</keyword>
<reference evidence="14" key="1">
    <citation type="journal article" date="2019" name="Gigascience">
        <title>De novo genome assembly of the endangered Acer yangbiense, a plant species with extremely small populations endemic to Yunnan Province, China.</title>
        <authorList>
            <person name="Yang J."/>
            <person name="Wariss H.M."/>
            <person name="Tao L."/>
            <person name="Zhang R."/>
            <person name="Yun Q."/>
            <person name="Hollingsworth P."/>
            <person name="Dao Z."/>
            <person name="Luo G."/>
            <person name="Guo H."/>
            <person name="Ma Y."/>
            <person name="Sun W."/>
        </authorList>
    </citation>
    <scope>NUCLEOTIDE SEQUENCE [LARGE SCALE GENOMIC DNA]</scope>
    <source>
        <strain evidence="14">cv. br00</strain>
    </source>
</reference>
<evidence type="ECO:0000256" key="7">
    <source>
        <dbReference type="ARBA" id="ARBA00022989"/>
    </source>
</evidence>
<comment type="caution">
    <text evidence="13">The sequence shown here is derived from an EMBL/GenBank/DDBJ whole genome shotgun (WGS) entry which is preliminary data.</text>
</comment>
<evidence type="ECO:0000256" key="4">
    <source>
        <dbReference type="ARBA" id="ARBA00022729"/>
    </source>
</evidence>
<evidence type="ECO:0000256" key="3">
    <source>
        <dbReference type="ARBA" id="ARBA00022692"/>
    </source>
</evidence>
<evidence type="ECO:0000313" key="13">
    <source>
        <dbReference type="EMBL" id="KAB5564717.1"/>
    </source>
</evidence>
<evidence type="ECO:0000256" key="6">
    <source>
        <dbReference type="ARBA" id="ARBA00022837"/>
    </source>
</evidence>
<dbReference type="EMBL" id="VDCV01000003">
    <property type="protein sequence ID" value="KAB5564717.1"/>
    <property type="molecule type" value="Genomic_DNA"/>
</dbReference>
<evidence type="ECO:0000256" key="9">
    <source>
        <dbReference type="ARBA" id="ARBA00023180"/>
    </source>
</evidence>
<keyword evidence="4" id="KW-0732">Signal</keyword>
<protein>
    <submittedName>
        <fullName evidence="13">Uncharacterized protein</fullName>
    </submittedName>
</protein>
<keyword evidence="7 10" id="KW-1133">Transmembrane helix</keyword>
<dbReference type="PANTHER" id="PTHR22702:SF4">
    <property type="entry name" value="VACUOLAR-SORTING RECEPTOR 6-LIKE"/>
    <property type="match status" value="1"/>
</dbReference>
<dbReference type="AlphaFoldDB" id="A0A5N5NCK2"/>
<dbReference type="Proteomes" id="UP000326939">
    <property type="component" value="Chromosome 3"/>
</dbReference>